<reference evidence="2" key="1">
    <citation type="submission" date="2021-06" db="EMBL/GenBank/DDBJ databases">
        <authorList>
            <person name="Kallberg Y."/>
            <person name="Tangrot J."/>
            <person name="Rosling A."/>
        </authorList>
    </citation>
    <scope>NUCLEOTIDE SEQUENCE</scope>
    <source>
        <strain evidence="2">CL551</strain>
    </source>
</reference>
<evidence type="ECO:0000313" key="3">
    <source>
        <dbReference type="Proteomes" id="UP000789342"/>
    </source>
</evidence>
<dbReference type="Proteomes" id="UP000789342">
    <property type="component" value="Unassembled WGS sequence"/>
</dbReference>
<proteinExistence type="predicted"/>
<name>A0A9N9G7M0_9GLOM</name>
<keyword evidence="1" id="KW-0812">Transmembrane</keyword>
<dbReference type="AlphaFoldDB" id="A0A9N9G7M0"/>
<feature type="non-terminal residue" evidence="2">
    <location>
        <position position="42"/>
    </location>
</feature>
<feature type="transmembrane region" description="Helical" evidence="1">
    <location>
        <begin position="20"/>
        <end position="40"/>
    </location>
</feature>
<organism evidence="2 3">
    <name type="scientific">Acaulospora morrowiae</name>
    <dbReference type="NCBI Taxonomy" id="94023"/>
    <lineage>
        <taxon>Eukaryota</taxon>
        <taxon>Fungi</taxon>
        <taxon>Fungi incertae sedis</taxon>
        <taxon>Mucoromycota</taxon>
        <taxon>Glomeromycotina</taxon>
        <taxon>Glomeromycetes</taxon>
        <taxon>Diversisporales</taxon>
        <taxon>Acaulosporaceae</taxon>
        <taxon>Acaulospora</taxon>
    </lineage>
</organism>
<keyword evidence="1" id="KW-0472">Membrane</keyword>
<dbReference type="EMBL" id="CAJVPV010005412">
    <property type="protein sequence ID" value="CAG8590432.1"/>
    <property type="molecule type" value="Genomic_DNA"/>
</dbReference>
<evidence type="ECO:0000313" key="2">
    <source>
        <dbReference type="EMBL" id="CAG8590432.1"/>
    </source>
</evidence>
<gene>
    <name evidence="2" type="ORF">AMORRO_LOCUS7322</name>
</gene>
<accession>A0A9N9G7M0</accession>
<keyword evidence="3" id="KW-1185">Reference proteome</keyword>
<comment type="caution">
    <text evidence="2">The sequence shown here is derived from an EMBL/GenBank/DDBJ whole genome shotgun (WGS) entry which is preliminary data.</text>
</comment>
<protein>
    <submittedName>
        <fullName evidence="2">3480_t:CDS:1</fullName>
    </submittedName>
</protein>
<evidence type="ECO:0000256" key="1">
    <source>
        <dbReference type="SAM" id="Phobius"/>
    </source>
</evidence>
<sequence length="42" mass="4441">TISSNLYPSHDAPSYLTGNIVNAGLLGFLIVLVIILKNALKS</sequence>
<keyword evidence="1" id="KW-1133">Transmembrane helix</keyword>